<sequence length="562" mass="63402">MTTACQISHYYIQVTSTCGHVMSLDFPPRFNNWERVDPVDLYTAPTNKIEANPKMRMNDHLSLEAKGADYLVLWLDCDKEGENICFEVVDAVKDAMNKSQCGDFMEKVYRARFSAITEKDIKFAMQNLARPNENESLAVDARQELDLRVGCSFTRFQTKYFQNKYGDLDSTVISYGPCQTPTLGFCVTRHDQITHFKPESYWVLQCKFDTSDGTTIRPEWKRGRMFDRDVCQLFLDRVKNAGRGMVTERTTKESKKERPAALNTVELMRVASSSFGLSPATTMSVAEHLYTQGYISYPRTETTAYPANFDLVGTLEQQSNNSRWRDVVRKVLSEGIRRPRGGDDKGDHPPITPMKPNNGQLSGDSARIYDYVVQHFIATLMGPCIFDVTTVTISCGDEVFLLTGKTVKDPGFTEVMTWQNVDDDQKLPALERGDTVTLKESGLFAGETSPPGYLTESELISLMEKHGIGTDASIPVHINTISQRNYVTVESGRRLVPTQLGISLVHGYWRVDRELVLPTMRAEVETQLNLIAQGKADYRAVSCWNTTERFGAVRLSKSLIYG</sequence>
<dbReference type="GO" id="GO:0003917">
    <property type="term" value="F:DNA topoisomerase type I (single strand cut, ATP-independent) activity"/>
    <property type="evidence" value="ECO:0007669"/>
    <property type="project" value="UniProtKB-EC"/>
</dbReference>
<dbReference type="OrthoDB" id="430051at2759"/>
<dbReference type="InterPro" id="IPR000380">
    <property type="entry name" value="Topo_IA"/>
</dbReference>
<reference evidence="13" key="2">
    <citation type="submission" date="2019-09" db="UniProtKB">
        <authorList>
            <consortium name="WormBaseParasite"/>
        </authorList>
    </citation>
    <scope>IDENTIFICATION</scope>
</reference>
<feature type="region of interest" description="Disordered" evidence="8">
    <location>
        <begin position="335"/>
        <end position="360"/>
    </location>
</feature>
<dbReference type="Gene3D" id="1.10.460.10">
    <property type="entry name" value="Topoisomerase I, domain 2"/>
    <property type="match status" value="1"/>
</dbReference>
<protein>
    <recommendedName>
        <fullName evidence="3 7">DNA topoisomerase</fullName>
        <ecNumber evidence="3 7">5.6.2.1</ecNumber>
    </recommendedName>
</protein>
<dbReference type="InterPro" id="IPR013497">
    <property type="entry name" value="Topo_IA_cen"/>
</dbReference>
<feature type="compositionally biased region" description="Basic and acidic residues" evidence="8">
    <location>
        <begin position="335"/>
        <end position="348"/>
    </location>
</feature>
<evidence type="ECO:0000256" key="4">
    <source>
        <dbReference type="ARBA" id="ARBA00023029"/>
    </source>
</evidence>
<dbReference type="InterPro" id="IPR023406">
    <property type="entry name" value="Topo_IA_AS"/>
</dbReference>
<dbReference type="Gene3D" id="3.40.50.140">
    <property type="match status" value="1"/>
</dbReference>
<dbReference type="SUPFAM" id="SSF56712">
    <property type="entry name" value="Prokaryotic type I DNA topoisomerase"/>
    <property type="match status" value="1"/>
</dbReference>
<evidence type="ECO:0000256" key="5">
    <source>
        <dbReference type="ARBA" id="ARBA00023125"/>
    </source>
</evidence>
<gene>
    <name evidence="11" type="ORF">HPBE_LOCUS21164</name>
</gene>
<dbReference type="AlphaFoldDB" id="A0A3P8BZE0"/>
<dbReference type="GO" id="GO:0003677">
    <property type="term" value="F:DNA binding"/>
    <property type="evidence" value="ECO:0007669"/>
    <property type="project" value="UniProtKB-KW"/>
</dbReference>
<keyword evidence="6 7" id="KW-0413">Isomerase</keyword>
<dbReference type="InterPro" id="IPR006171">
    <property type="entry name" value="TOPRIM_dom"/>
</dbReference>
<accession>A0A3P8BZE0</accession>
<name>A0A3P8BZE0_HELPZ</name>
<dbReference type="PRINTS" id="PR00417">
    <property type="entry name" value="PRTPISMRASEI"/>
</dbReference>
<dbReference type="InterPro" id="IPR013826">
    <property type="entry name" value="Topo_IA_cen_sub3"/>
</dbReference>
<comment type="catalytic activity">
    <reaction evidence="1 7">
        <text>ATP-independent breakage of single-stranded DNA, followed by passage and rejoining.</text>
        <dbReference type="EC" id="5.6.2.1"/>
    </reaction>
</comment>
<evidence type="ECO:0000256" key="6">
    <source>
        <dbReference type="ARBA" id="ARBA00023235"/>
    </source>
</evidence>
<evidence type="ECO:0000313" key="13">
    <source>
        <dbReference type="WBParaSite" id="HPBE_0002116601-mRNA-1"/>
    </source>
</evidence>
<proteinExistence type="inferred from homology"/>
<dbReference type="SMART" id="SM00436">
    <property type="entry name" value="TOP1Bc"/>
    <property type="match status" value="1"/>
</dbReference>
<evidence type="ECO:0000256" key="7">
    <source>
        <dbReference type="RuleBase" id="RU362092"/>
    </source>
</evidence>
<dbReference type="InterPro" id="IPR003602">
    <property type="entry name" value="Topo_IA_DNA-bd_dom"/>
</dbReference>
<evidence type="ECO:0000313" key="11">
    <source>
        <dbReference type="EMBL" id="VDP23640.1"/>
    </source>
</evidence>
<dbReference type="InterPro" id="IPR013825">
    <property type="entry name" value="Topo_IA_cen_sub2"/>
</dbReference>
<comment type="function">
    <text evidence="7">Introduces a single-strand break via transesterification at a target site in duplex DNA. Releases the supercoiling and torsional tension of DNA introduced during the DNA replication and transcription by transiently cleaving and rejoining one strand of the DNA duplex. The scissile phosphodiester is attacked by the catalytic tyrosine of the enzyme, resulting in the formation of a DNA-(5'-phosphotyrosyl)-enzyme intermediate and the expulsion of a 3'-OH DNA strand.</text>
</comment>
<dbReference type="CDD" id="cd03362">
    <property type="entry name" value="TOPRIM_TopoIA_TopoIII"/>
    <property type="match status" value="1"/>
</dbReference>
<dbReference type="InterPro" id="IPR023405">
    <property type="entry name" value="Topo_IA_core_domain"/>
</dbReference>
<dbReference type="WBParaSite" id="HPBE_0002116601-mRNA-1">
    <property type="protein sequence ID" value="HPBE_0002116601-mRNA-1"/>
    <property type="gene ID" value="HPBE_0002116601"/>
</dbReference>
<evidence type="ECO:0000259" key="10">
    <source>
        <dbReference type="PROSITE" id="PS52039"/>
    </source>
</evidence>
<dbReference type="Pfam" id="PF01751">
    <property type="entry name" value="Toprim"/>
    <property type="match status" value="1"/>
</dbReference>
<feature type="domain" description="Topo IA-type catalytic" evidence="10">
    <location>
        <begin position="132"/>
        <end position="553"/>
    </location>
</feature>
<evidence type="ECO:0000256" key="8">
    <source>
        <dbReference type="SAM" id="MobiDB-lite"/>
    </source>
</evidence>
<dbReference type="Proteomes" id="UP000050761">
    <property type="component" value="Unassembled WGS sequence"/>
</dbReference>
<evidence type="ECO:0000256" key="3">
    <source>
        <dbReference type="ARBA" id="ARBA00012891"/>
    </source>
</evidence>
<dbReference type="PANTHER" id="PTHR11390:SF20">
    <property type="entry name" value="DNA TOPOISOMERASE 3-BETA-1"/>
    <property type="match status" value="1"/>
</dbReference>
<dbReference type="PROSITE" id="PS00396">
    <property type="entry name" value="TOPO_IA_1"/>
    <property type="match status" value="1"/>
</dbReference>
<dbReference type="Gene3D" id="2.70.20.10">
    <property type="entry name" value="Topoisomerase I, domain 3"/>
    <property type="match status" value="1"/>
</dbReference>
<feature type="domain" description="Toprim" evidence="9">
    <location>
        <begin position="1"/>
        <end position="116"/>
    </location>
</feature>
<evidence type="ECO:0000313" key="12">
    <source>
        <dbReference type="Proteomes" id="UP000050761"/>
    </source>
</evidence>
<dbReference type="GO" id="GO:0005634">
    <property type="term" value="C:nucleus"/>
    <property type="evidence" value="ECO:0007669"/>
    <property type="project" value="TreeGrafter"/>
</dbReference>
<dbReference type="Pfam" id="PF01131">
    <property type="entry name" value="Topoisom_bac"/>
    <property type="match status" value="1"/>
</dbReference>
<dbReference type="SMART" id="SM00493">
    <property type="entry name" value="TOPRIM"/>
    <property type="match status" value="1"/>
</dbReference>
<dbReference type="SMART" id="SM00437">
    <property type="entry name" value="TOP1Ac"/>
    <property type="match status" value="1"/>
</dbReference>
<reference evidence="11 12" key="1">
    <citation type="submission" date="2018-11" db="EMBL/GenBank/DDBJ databases">
        <authorList>
            <consortium name="Pathogen Informatics"/>
        </authorList>
    </citation>
    <scope>NUCLEOTIDE SEQUENCE [LARGE SCALE GENOMIC DNA]</scope>
</reference>
<dbReference type="GO" id="GO:0006310">
    <property type="term" value="P:DNA recombination"/>
    <property type="evidence" value="ECO:0007669"/>
    <property type="project" value="TreeGrafter"/>
</dbReference>
<dbReference type="InterPro" id="IPR034144">
    <property type="entry name" value="TOPRIM_TopoIII"/>
</dbReference>
<evidence type="ECO:0000256" key="2">
    <source>
        <dbReference type="ARBA" id="ARBA00009446"/>
    </source>
</evidence>
<dbReference type="Gene3D" id="1.10.290.10">
    <property type="entry name" value="Topoisomerase I, domain 4"/>
    <property type="match status" value="1"/>
</dbReference>
<dbReference type="PROSITE" id="PS50880">
    <property type="entry name" value="TOPRIM"/>
    <property type="match status" value="1"/>
</dbReference>
<dbReference type="FunFam" id="1.10.290.10:FF:000001">
    <property type="entry name" value="DNA topoisomerase"/>
    <property type="match status" value="1"/>
</dbReference>
<keyword evidence="12" id="KW-1185">Reference proteome</keyword>
<dbReference type="EC" id="5.6.2.1" evidence="3 7"/>
<organism evidence="11">
    <name type="scientific">Heligmosomoides polygyrus</name>
    <name type="common">Parasitic roundworm</name>
    <dbReference type="NCBI Taxonomy" id="6339"/>
    <lineage>
        <taxon>Eukaryota</taxon>
        <taxon>Metazoa</taxon>
        <taxon>Ecdysozoa</taxon>
        <taxon>Nematoda</taxon>
        <taxon>Chromadorea</taxon>
        <taxon>Rhabditida</taxon>
        <taxon>Rhabditina</taxon>
        <taxon>Rhabditomorpha</taxon>
        <taxon>Strongyloidea</taxon>
        <taxon>Heligmosomidae</taxon>
        <taxon>Heligmosomoides</taxon>
    </lineage>
</organism>
<keyword evidence="5 7" id="KW-0238">DNA-binding</keyword>
<dbReference type="InterPro" id="IPR013824">
    <property type="entry name" value="Topo_IA_cen_sub1"/>
</dbReference>
<dbReference type="GO" id="GO:0006281">
    <property type="term" value="P:DNA repair"/>
    <property type="evidence" value="ECO:0007669"/>
    <property type="project" value="TreeGrafter"/>
</dbReference>
<dbReference type="PROSITE" id="PS52039">
    <property type="entry name" value="TOPO_IA_2"/>
    <property type="match status" value="1"/>
</dbReference>
<evidence type="ECO:0000259" key="9">
    <source>
        <dbReference type="PROSITE" id="PS50880"/>
    </source>
</evidence>
<dbReference type="CDD" id="cd00186">
    <property type="entry name" value="TOP1Ac"/>
    <property type="match status" value="1"/>
</dbReference>
<evidence type="ECO:0000256" key="1">
    <source>
        <dbReference type="ARBA" id="ARBA00000213"/>
    </source>
</evidence>
<comment type="similarity">
    <text evidence="2 7">Belongs to the type IA topoisomerase family.</text>
</comment>
<dbReference type="PANTHER" id="PTHR11390">
    <property type="entry name" value="PROKARYOTIC DNA TOPOISOMERASE"/>
    <property type="match status" value="1"/>
</dbReference>
<dbReference type="InterPro" id="IPR003601">
    <property type="entry name" value="Topo_IA_2"/>
</dbReference>
<keyword evidence="4 7" id="KW-0799">Topoisomerase</keyword>
<dbReference type="GO" id="GO:0006265">
    <property type="term" value="P:DNA topological change"/>
    <property type="evidence" value="ECO:0007669"/>
    <property type="project" value="InterPro"/>
</dbReference>
<dbReference type="EMBL" id="UZAH01032751">
    <property type="protein sequence ID" value="VDP23640.1"/>
    <property type="molecule type" value="Genomic_DNA"/>
</dbReference>